<evidence type="ECO:0008006" key="3">
    <source>
        <dbReference type="Google" id="ProtNLM"/>
    </source>
</evidence>
<comment type="caution">
    <text evidence="1">The sequence shown here is derived from an EMBL/GenBank/DDBJ whole genome shotgun (WGS) entry which is preliminary data.</text>
</comment>
<keyword evidence="2" id="KW-1185">Reference proteome</keyword>
<accession>A0ABR1TI14</accession>
<reference evidence="1 2" key="1">
    <citation type="submission" date="2023-01" db="EMBL/GenBank/DDBJ databases">
        <title>Analysis of 21 Apiospora genomes using comparative genomics revels a genus with tremendous synthesis potential of carbohydrate active enzymes and secondary metabolites.</title>
        <authorList>
            <person name="Sorensen T."/>
        </authorList>
    </citation>
    <scope>NUCLEOTIDE SEQUENCE [LARGE SCALE GENOMIC DNA]</scope>
    <source>
        <strain evidence="1 2">CBS 33761</strain>
    </source>
</reference>
<organism evidence="1 2">
    <name type="scientific">Apiospora rasikravindrae</name>
    <dbReference type="NCBI Taxonomy" id="990691"/>
    <lineage>
        <taxon>Eukaryota</taxon>
        <taxon>Fungi</taxon>
        <taxon>Dikarya</taxon>
        <taxon>Ascomycota</taxon>
        <taxon>Pezizomycotina</taxon>
        <taxon>Sordariomycetes</taxon>
        <taxon>Xylariomycetidae</taxon>
        <taxon>Amphisphaeriales</taxon>
        <taxon>Apiosporaceae</taxon>
        <taxon>Apiospora</taxon>
    </lineage>
</organism>
<dbReference type="Proteomes" id="UP001444661">
    <property type="component" value="Unassembled WGS sequence"/>
</dbReference>
<dbReference type="Gene3D" id="3.40.50.720">
    <property type="entry name" value="NAD(P)-binding Rossmann-like Domain"/>
    <property type="match status" value="1"/>
</dbReference>
<sequence length="184" mass="20064">MPALLKGFLRKVLITRGGVTGLVTAWTLLDKSYHITIVAKEWASYGSSRRLTPKIAGALWEFPPAVCGQHKDAILLQNSRRWCMTPKMLETMASDVSGFRRIASITDEQRVGSSSAPLTPTSTHRAGWRQLALPDTVIKDGRDIPKIDATLSANEIVSLVPRNDDVLLIGGTPSRTNRASPTST</sequence>
<dbReference type="SUPFAM" id="SSF51971">
    <property type="entry name" value="Nucleotide-binding domain"/>
    <property type="match status" value="1"/>
</dbReference>
<evidence type="ECO:0000313" key="2">
    <source>
        <dbReference type="Proteomes" id="UP001444661"/>
    </source>
</evidence>
<dbReference type="EMBL" id="JAQQWK010000003">
    <property type="protein sequence ID" value="KAK8045394.1"/>
    <property type="molecule type" value="Genomic_DNA"/>
</dbReference>
<name>A0ABR1TI14_9PEZI</name>
<gene>
    <name evidence="1" type="ORF">PG993_005418</name>
</gene>
<protein>
    <recommendedName>
        <fullName evidence="3">FAD dependent oxidoreductase domain-containing protein</fullName>
    </recommendedName>
</protein>
<proteinExistence type="predicted"/>
<evidence type="ECO:0000313" key="1">
    <source>
        <dbReference type="EMBL" id="KAK8045394.1"/>
    </source>
</evidence>